<evidence type="ECO:0000256" key="1">
    <source>
        <dbReference type="ARBA" id="ARBA00022737"/>
    </source>
</evidence>
<dbReference type="Pfam" id="PF00874">
    <property type="entry name" value="PRD"/>
    <property type="match status" value="2"/>
</dbReference>
<accession>A0A087A0M1</accession>
<dbReference type="Gene3D" id="2.30.24.10">
    <property type="entry name" value="CAT RNA-binding domain"/>
    <property type="match status" value="1"/>
</dbReference>
<dbReference type="SMART" id="SM01061">
    <property type="entry name" value="CAT_RBD"/>
    <property type="match status" value="1"/>
</dbReference>
<dbReference type="GO" id="GO:0006355">
    <property type="term" value="P:regulation of DNA-templated transcription"/>
    <property type="evidence" value="ECO:0007669"/>
    <property type="project" value="InterPro"/>
</dbReference>
<feature type="domain" description="PRD" evidence="4">
    <location>
        <begin position="62"/>
        <end position="167"/>
    </location>
</feature>
<sequence>MLRVFNNNVVLASDGAQEVIVTGRGLGFKAKPGQEIDSAKVVRVFVPSDGRDPDHLAELLSNIPPEMIRLVTDAMTRVGLGQQAESKPTLVMALADHIAGALRRLKHGDQVSYPLTAEVQSLYPAEYEQAERLIAQLNAELNGILPDGETVALAMHLVNAGFSTGDLSYTYQMTGIIQQMIAVIERCYGIELDQHSINVGRFITHLRYLFVRIRQHQQLDREPEPIITSIEQSYPEAMSCACAVADIVRIRLDSPLTSDEIAYLALHIARVTSDAKAERRAARTDAAAR</sequence>
<dbReference type="SUPFAM" id="SSF50151">
    <property type="entry name" value="SacY-like RNA-binding domain"/>
    <property type="match status" value="1"/>
</dbReference>
<dbReference type="AlphaFoldDB" id="A0A087A0M1"/>
<dbReference type="PANTHER" id="PTHR30185:SF18">
    <property type="entry name" value="TRANSCRIPTIONAL REGULATOR MTLR"/>
    <property type="match status" value="1"/>
</dbReference>
<dbReference type="STRING" id="1437608.GCA_000771645_00414"/>
<evidence type="ECO:0000256" key="2">
    <source>
        <dbReference type="ARBA" id="ARBA00023015"/>
    </source>
</evidence>
<dbReference type="SUPFAM" id="SSF63520">
    <property type="entry name" value="PTS-regulatory domain, PRD"/>
    <property type="match status" value="2"/>
</dbReference>
<feature type="domain" description="PRD" evidence="4">
    <location>
        <begin position="168"/>
        <end position="278"/>
    </location>
</feature>
<keyword evidence="2" id="KW-0805">Transcription regulation</keyword>
<dbReference type="Proteomes" id="UP000029108">
    <property type="component" value="Unassembled WGS sequence"/>
</dbReference>
<gene>
    <name evidence="5" type="ORF">BBIA_0620</name>
</gene>
<dbReference type="PANTHER" id="PTHR30185">
    <property type="entry name" value="CRYPTIC BETA-GLUCOSIDE BGL OPERON ANTITERMINATOR"/>
    <property type="match status" value="1"/>
</dbReference>
<keyword evidence="6" id="KW-1185">Reference proteome</keyword>
<dbReference type="GO" id="GO:0003723">
    <property type="term" value="F:RNA binding"/>
    <property type="evidence" value="ECO:0007669"/>
    <property type="project" value="InterPro"/>
</dbReference>
<dbReference type="eggNOG" id="COG3711">
    <property type="taxonomic scope" value="Bacteria"/>
</dbReference>
<proteinExistence type="predicted"/>
<reference evidence="5 6" key="1">
    <citation type="submission" date="2014-03" db="EMBL/GenBank/DDBJ databases">
        <title>Genomics of Bifidobacteria.</title>
        <authorList>
            <person name="Ventura M."/>
            <person name="Milani C."/>
            <person name="Lugli G.A."/>
        </authorList>
    </citation>
    <scope>NUCLEOTIDE SEQUENCE [LARGE SCALE GENOMIC DNA]</scope>
    <source>
        <strain evidence="5 6">DSM 23969</strain>
    </source>
</reference>
<dbReference type="InterPro" id="IPR036634">
    <property type="entry name" value="PRD_sf"/>
</dbReference>
<dbReference type="PROSITE" id="PS51372">
    <property type="entry name" value="PRD_2"/>
    <property type="match status" value="2"/>
</dbReference>
<evidence type="ECO:0000259" key="4">
    <source>
        <dbReference type="PROSITE" id="PS51372"/>
    </source>
</evidence>
<keyword evidence="3" id="KW-0804">Transcription</keyword>
<dbReference type="InterPro" id="IPR050661">
    <property type="entry name" value="BglG_antiterminators"/>
</dbReference>
<keyword evidence="1" id="KW-0677">Repeat</keyword>
<protein>
    <submittedName>
        <fullName evidence="5">Beta-glucoside operon transcription antiterminator LicT</fullName>
    </submittedName>
</protein>
<name>A0A087A0M1_9BIFI</name>
<dbReference type="InterPro" id="IPR004341">
    <property type="entry name" value="CAT_RNA-bd_dom"/>
</dbReference>
<comment type="caution">
    <text evidence="5">The sequence shown here is derived from an EMBL/GenBank/DDBJ whole genome shotgun (WGS) entry which is preliminary data.</text>
</comment>
<dbReference type="EMBL" id="JGYN01000006">
    <property type="protein sequence ID" value="KFI52321.1"/>
    <property type="molecule type" value="Genomic_DNA"/>
</dbReference>
<evidence type="ECO:0000313" key="6">
    <source>
        <dbReference type="Proteomes" id="UP000029108"/>
    </source>
</evidence>
<dbReference type="InterPro" id="IPR011608">
    <property type="entry name" value="PRD"/>
</dbReference>
<dbReference type="Pfam" id="PF03123">
    <property type="entry name" value="CAT_RBD"/>
    <property type="match status" value="1"/>
</dbReference>
<evidence type="ECO:0000313" key="5">
    <source>
        <dbReference type="EMBL" id="KFI52321.1"/>
    </source>
</evidence>
<dbReference type="InterPro" id="IPR036650">
    <property type="entry name" value="CAT_RNA-bd_dom_sf"/>
</dbReference>
<evidence type="ECO:0000256" key="3">
    <source>
        <dbReference type="ARBA" id="ARBA00023163"/>
    </source>
</evidence>
<dbReference type="Gene3D" id="1.10.1790.10">
    <property type="entry name" value="PRD domain"/>
    <property type="match status" value="2"/>
</dbReference>
<organism evidence="5 6">
    <name type="scientific">Bifidobacterium biavatii DSM 23969</name>
    <dbReference type="NCBI Taxonomy" id="1437608"/>
    <lineage>
        <taxon>Bacteria</taxon>
        <taxon>Bacillati</taxon>
        <taxon>Actinomycetota</taxon>
        <taxon>Actinomycetes</taxon>
        <taxon>Bifidobacteriales</taxon>
        <taxon>Bifidobacteriaceae</taxon>
        <taxon>Bifidobacterium</taxon>
    </lineage>
</organism>